<evidence type="ECO:0000256" key="1">
    <source>
        <dbReference type="SAM" id="Phobius"/>
    </source>
</evidence>
<feature type="transmembrane region" description="Helical" evidence="1">
    <location>
        <begin position="40"/>
        <end position="58"/>
    </location>
</feature>
<name>A0A8G1A2X9_9EURY</name>
<keyword evidence="1" id="KW-0472">Membrane</keyword>
<dbReference type="RefSeq" id="WP_220681371.1">
    <property type="nucleotide sequence ID" value="NZ_CP037968.1"/>
</dbReference>
<evidence type="ECO:0000313" key="2">
    <source>
        <dbReference type="EMBL" id="QYZ80061.1"/>
    </source>
</evidence>
<reference evidence="2" key="2">
    <citation type="submission" date="2019-03" db="EMBL/GenBank/DDBJ databases">
        <authorList>
            <person name="Chen S.-C."/>
            <person name="Wu S.-Y."/>
            <person name="Lai M.-C."/>
        </authorList>
    </citation>
    <scope>NUCLEOTIDE SEQUENCE</scope>
    <source>
        <strain evidence="2">ML15</strain>
    </source>
</reference>
<reference evidence="2" key="1">
    <citation type="journal article" date="2005" name="Int. J. Syst. Evol. Microbiol.">
        <title>Methanofollis formosanus sp. nov., isolated from a fish pond.</title>
        <authorList>
            <person name="Wu S.Y."/>
            <person name="Chen S.C."/>
            <person name="Lai M.C."/>
        </authorList>
    </citation>
    <scope>NUCLEOTIDE SEQUENCE</scope>
    <source>
        <strain evidence="2">ML15</strain>
    </source>
</reference>
<gene>
    <name evidence="2" type="ORF">E2N92_11805</name>
</gene>
<feature type="transmembrane region" description="Helical" evidence="1">
    <location>
        <begin position="18"/>
        <end position="35"/>
    </location>
</feature>
<proteinExistence type="predicted"/>
<dbReference type="AlphaFoldDB" id="A0A8G1A2X9"/>
<evidence type="ECO:0000313" key="3">
    <source>
        <dbReference type="Proteomes" id="UP000826709"/>
    </source>
</evidence>
<organism evidence="2 3">
    <name type="scientific">Methanofollis formosanus</name>
    <dbReference type="NCBI Taxonomy" id="299308"/>
    <lineage>
        <taxon>Archaea</taxon>
        <taxon>Methanobacteriati</taxon>
        <taxon>Methanobacteriota</taxon>
        <taxon>Stenosarchaea group</taxon>
        <taxon>Methanomicrobia</taxon>
        <taxon>Methanomicrobiales</taxon>
        <taxon>Methanomicrobiaceae</taxon>
        <taxon>Methanofollis</taxon>
    </lineage>
</organism>
<dbReference type="KEGG" id="mfk:E2N92_11805"/>
<keyword evidence="1" id="KW-0812">Transmembrane</keyword>
<dbReference type="Proteomes" id="UP000826709">
    <property type="component" value="Chromosome"/>
</dbReference>
<keyword evidence="3" id="KW-1185">Reference proteome</keyword>
<dbReference type="EMBL" id="CP037968">
    <property type="protein sequence ID" value="QYZ80061.1"/>
    <property type="molecule type" value="Genomic_DNA"/>
</dbReference>
<accession>A0A8G1A2X9</accession>
<keyword evidence="1" id="KW-1133">Transmembrane helix</keyword>
<protein>
    <submittedName>
        <fullName evidence="2">Uncharacterized protein</fullName>
    </submittedName>
</protein>
<sequence length="61" mass="6543">MLAVSGGAGSTEPMLTKFLIPATALATLIAIYCILTGQWILAAFFLTIAFVLALIALWKDW</sequence>